<reference evidence="6" key="1">
    <citation type="submission" date="2022-06" db="EMBL/GenBank/DDBJ databases">
        <title>Genome sequence of Phormidium yuhuli AB48 isolated from an industrial photobioreactor environment.</title>
        <authorList>
            <person name="Qiu Y."/>
            <person name="Noonan A.J.C."/>
            <person name="Dofher K."/>
            <person name="Koch M."/>
            <person name="Kieft B."/>
            <person name="Lin X."/>
            <person name="Ziels R.M."/>
            <person name="Hallam S.J."/>
        </authorList>
    </citation>
    <scope>NUCLEOTIDE SEQUENCE</scope>
    <source>
        <strain evidence="6">AB48</strain>
    </source>
</reference>
<dbReference type="Gene3D" id="3.40.630.10">
    <property type="entry name" value="Zn peptidases"/>
    <property type="match status" value="1"/>
</dbReference>
<evidence type="ECO:0000256" key="1">
    <source>
        <dbReference type="ARBA" id="ARBA00001947"/>
    </source>
</evidence>
<feature type="domain" description="Succinylglutamate desuccinylase/Aspartoacylase catalytic" evidence="5">
    <location>
        <begin position="32"/>
        <end position="117"/>
    </location>
</feature>
<dbReference type="RefSeq" id="WP_252662955.1">
    <property type="nucleotide sequence ID" value="NZ_CP098611.1"/>
</dbReference>
<comment type="cofactor">
    <cofactor evidence="1">
        <name>Zn(2+)</name>
        <dbReference type="ChEBI" id="CHEBI:29105"/>
    </cofactor>
</comment>
<dbReference type="Proteomes" id="UP001056708">
    <property type="component" value="Chromosome"/>
</dbReference>
<dbReference type="SUPFAM" id="SSF53187">
    <property type="entry name" value="Zn-dependent exopeptidases"/>
    <property type="match status" value="1"/>
</dbReference>
<evidence type="ECO:0000256" key="4">
    <source>
        <dbReference type="ARBA" id="ARBA00022833"/>
    </source>
</evidence>
<evidence type="ECO:0000256" key="2">
    <source>
        <dbReference type="ARBA" id="ARBA00022723"/>
    </source>
</evidence>
<keyword evidence="3" id="KW-0378">Hydrolase</keyword>
<dbReference type="PANTHER" id="PTHR37326">
    <property type="entry name" value="BLL3975 PROTEIN"/>
    <property type="match status" value="1"/>
</dbReference>
<dbReference type="Gene3D" id="2.40.50.100">
    <property type="match status" value="1"/>
</dbReference>
<dbReference type="PANTHER" id="PTHR37326:SF1">
    <property type="entry name" value="BLL3975 PROTEIN"/>
    <property type="match status" value="1"/>
</dbReference>
<evidence type="ECO:0000256" key="3">
    <source>
        <dbReference type="ARBA" id="ARBA00022801"/>
    </source>
</evidence>
<keyword evidence="4" id="KW-0862">Zinc</keyword>
<dbReference type="EMBL" id="CP098611">
    <property type="protein sequence ID" value="USR90931.1"/>
    <property type="molecule type" value="Genomic_DNA"/>
</dbReference>
<gene>
    <name evidence="6" type="ORF">NEA10_19245</name>
</gene>
<dbReference type="Pfam" id="PF24827">
    <property type="entry name" value="AstE_AspA_cat"/>
    <property type="match status" value="1"/>
</dbReference>
<evidence type="ECO:0000313" key="7">
    <source>
        <dbReference type="Proteomes" id="UP001056708"/>
    </source>
</evidence>
<accession>A0ABY5APS4</accession>
<name>A0ABY5APS4_9CYAN</name>
<evidence type="ECO:0000259" key="5">
    <source>
        <dbReference type="Pfam" id="PF24827"/>
    </source>
</evidence>
<organism evidence="6 7">
    <name type="scientific">Phormidium yuhuli AB48</name>
    <dbReference type="NCBI Taxonomy" id="2940671"/>
    <lineage>
        <taxon>Bacteria</taxon>
        <taxon>Bacillati</taxon>
        <taxon>Cyanobacteriota</taxon>
        <taxon>Cyanophyceae</taxon>
        <taxon>Oscillatoriophycideae</taxon>
        <taxon>Oscillatoriales</taxon>
        <taxon>Oscillatoriaceae</taxon>
        <taxon>Phormidium</taxon>
        <taxon>Phormidium yuhuli</taxon>
    </lineage>
</organism>
<keyword evidence="2" id="KW-0479">Metal-binding</keyword>
<evidence type="ECO:0000313" key="6">
    <source>
        <dbReference type="EMBL" id="USR90931.1"/>
    </source>
</evidence>
<dbReference type="InterPro" id="IPR053138">
    <property type="entry name" value="N-alpha-Ac-DABA_deacetylase"/>
</dbReference>
<sequence length="384" mass="43771">MIPDIESLDIAHLASGDTLAIQVYKFQGATSGKKAYLQANLHGAELSGNAVIYQLIQFLCDLDSSQLQGEIWLVPTCNPLATNQRSHHYASGRYNPYTGIDWNRIFWDYETERQSPDQISLAEFAHAQVNQTSQQLETHFSQLLNDCFQENVKTETKASGLPFEERYRYRLQSLCLDANYVLDLHSSTNQSIDYLYCFQGREHSAKYFLLNTAILLDTYDGDAFDEAFLKPWLSLETELAKLGRPLQFEREAWTLELGSGMQINPDSVYRGVRGIKNYLVSKGMLDLNRFPLIQTASRTVQFFPKSKAQKYYAKQGGMLQSRVLLGTWVTSGQLLYQLLVFNRDRELPQLVDIHTEDSGLVYDLSSNASVNQGEYILEILTHPQ</sequence>
<dbReference type="InterPro" id="IPR055438">
    <property type="entry name" value="AstE_AspA_cat"/>
</dbReference>
<proteinExistence type="predicted"/>
<protein>
    <submittedName>
        <fullName evidence="6">Succinylglutamate desuccinylase/aspartoacylase family protein</fullName>
    </submittedName>
</protein>
<keyword evidence="7" id="KW-1185">Reference proteome</keyword>